<sequence>MDKKNIKAGKEKEKSYIHWTAEMDYALSAALLVQQNLGHKGANGWKGPAFTAAIKALWDECEVHISKEKITARLRTWSKHYQDISAMLDTSGFGWDWDRHVVMVDSEQVWSDYIKAHPFMRHYKDKVIVNWGDLATLRGTDRATGGNATTGVEACNETSVEVEEIPDDDDLAASQPKKKKVKKPSSIDMIAMVVTHIANNIDGPPARERTMVERMYAALAAMPDLSEANLIKAIDMLCTSELKCEIFLVMPELVRRSWLRVQLDKEI</sequence>
<keyword evidence="3" id="KW-1185">Reference proteome</keyword>
<reference evidence="2 3" key="1">
    <citation type="journal article" date="2022" name="Nat. Plants">
        <title>Genomes of leafy and leafless Platanthera orchids illuminate the evolution of mycoheterotrophy.</title>
        <authorList>
            <person name="Li M.H."/>
            <person name="Liu K.W."/>
            <person name="Li Z."/>
            <person name="Lu H.C."/>
            <person name="Ye Q.L."/>
            <person name="Zhang D."/>
            <person name="Wang J.Y."/>
            <person name="Li Y.F."/>
            <person name="Zhong Z.M."/>
            <person name="Liu X."/>
            <person name="Yu X."/>
            <person name="Liu D.K."/>
            <person name="Tu X.D."/>
            <person name="Liu B."/>
            <person name="Hao Y."/>
            <person name="Liao X.Y."/>
            <person name="Jiang Y.T."/>
            <person name="Sun W.H."/>
            <person name="Chen J."/>
            <person name="Chen Y.Q."/>
            <person name="Ai Y."/>
            <person name="Zhai J.W."/>
            <person name="Wu S.S."/>
            <person name="Zhou Z."/>
            <person name="Hsiao Y.Y."/>
            <person name="Wu W.L."/>
            <person name="Chen Y.Y."/>
            <person name="Lin Y.F."/>
            <person name="Hsu J.L."/>
            <person name="Li C.Y."/>
            <person name="Wang Z.W."/>
            <person name="Zhao X."/>
            <person name="Zhong W.Y."/>
            <person name="Ma X.K."/>
            <person name="Ma L."/>
            <person name="Huang J."/>
            <person name="Chen G.Z."/>
            <person name="Huang M.Z."/>
            <person name="Huang L."/>
            <person name="Peng D.H."/>
            <person name="Luo Y.B."/>
            <person name="Zou S.Q."/>
            <person name="Chen S.P."/>
            <person name="Lan S."/>
            <person name="Tsai W.C."/>
            <person name="Van de Peer Y."/>
            <person name="Liu Z.J."/>
        </authorList>
    </citation>
    <scope>NUCLEOTIDE SEQUENCE [LARGE SCALE GENOMIC DNA]</scope>
    <source>
        <strain evidence="2">Lor287</strain>
    </source>
</reference>
<proteinExistence type="predicted"/>
<dbReference type="Pfam" id="PF12776">
    <property type="entry name" value="Myb_DNA-bind_3"/>
    <property type="match status" value="1"/>
</dbReference>
<dbReference type="InterPro" id="IPR024752">
    <property type="entry name" value="Myb/SANT-like_dom"/>
</dbReference>
<evidence type="ECO:0000313" key="3">
    <source>
        <dbReference type="Proteomes" id="UP001418222"/>
    </source>
</evidence>
<dbReference type="PANTHER" id="PTHR46929">
    <property type="entry name" value="EXPRESSED PROTEIN"/>
    <property type="match status" value="1"/>
</dbReference>
<evidence type="ECO:0000259" key="1">
    <source>
        <dbReference type="Pfam" id="PF12776"/>
    </source>
</evidence>
<dbReference type="Proteomes" id="UP001418222">
    <property type="component" value="Unassembled WGS sequence"/>
</dbReference>
<accession>A0AAP0BTQ8</accession>
<dbReference type="EMBL" id="JBBWWQ010000003">
    <property type="protein sequence ID" value="KAK8950767.1"/>
    <property type="molecule type" value="Genomic_DNA"/>
</dbReference>
<feature type="domain" description="Myb/SANT-like" evidence="1">
    <location>
        <begin position="18"/>
        <end position="113"/>
    </location>
</feature>
<organism evidence="2 3">
    <name type="scientific">Platanthera zijinensis</name>
    <dbReference type="NCBI Taxonomy" id="2320716"/>
    <lineage>
        <taxon>Eukaryota</taxon>
        <taxon>Viridiplantae</taxon>
        <taxon>Streptophyta</taxon>
        <taxon>Embryophyta</taxon>
        <taxon>Tracheophyta</taxon>
        <taxon>Spermatophyta</taxon>
        <taxon>Magnoliopsida</taxon>
        <taxon>Liliopsida</taxon>
        <taxon>Asparagales</taxon>
        <taxon>Orchidaceae</taxon>
        <taxon>Orchidoideae</taxon>
        <taxon>Orchideae</taxon>
        <taxon>Orchidinae</taxon>
        <taxon>Platanthera</taxon>
    </lineage>
</organism>
<protein>
    <recommendedName>
        <fullName evidence="1">Myb/SANT-like domain-containing protein</fullName>
    </recommendedName>
</protein>
<evidence type="ECO:0000313" key="2">
    <source>
        <dbReference type="EMBL" id="KAK8950767.1"/>
    </source>
</evidence>
<gene>
    <name evidence="2" type="ORF">KSP39_PZI004264</name>
</gene>
<comment type="caution">
    <text evidence="2">The sequence shown here is derived from an EMBL/GenBank/DDBJ whole genome shotgun (WGS) entry which is preliminary data.</text>
</comment>
<name>A0AAP0BTQ8_9ASPA</name>
<dbReference type="AlphaFoldDB" id="A0AAP0BTQ8"/>
<dbReference type="PANTHER" id="PTHR46929:SF3">
    <property type="entry name" value="MYB_SANT-LIKE DOMAIN-CONTAINING PROTEIN"/>
    <property type="match status" value="1"/>
</dbReference>